<protein>
    <submittedName>
        <fullName evidence="3">Uncharacterized protein</fullName>
    </submittedName>
</protein>
<dbReference type="EMBL" id="HBHX01072013">
    <property type="protein sequence ID" value="CAE0153111.1"/>
    <property type="molecule type" value="Transcribed_RNA"/>
</dbReference>
<evidence type="ECO:0000313" key="3">
    <source>
        <dbReference type="EMBL" id="CAE0153111.1"/>
    </source>
</evidence>
<feature type="coiled-coil region" evidence="1">
    <location>
        <begin position="198"/>
        <end position="272"/>
    </location>
</feature>
<name>A0A7S3C3L0_9EUKA</name>
<feature type="compositionally biased region" description="Basic and acidic residues" evidence="2">
    <location>
        <begin position="305"/>
        <end position="318"/>
    </location>
</feature>
<evidence type="ECO:0000256" key="2">
    <source>
        <dbReference type="SAM" id="MobiDB-lite"/>
    </source>
</evidence>
<feature type="region of interest" description="Disordered" evidence="2">
    <location>
        <begin position="299"/>
        <end position="320"/>
    </location>
</feature>
<accession>A0A7S3C3L0</accession>
<sequence length="341" mass="39032">MHRGLLTAASFGRELVAPLFASPEIERAFIVQSFSESHITTMMFFSILNVMQVICCWFVEDDVQRRRLYPLIIGMMFIVFARHQHTPSHCPDQVLAHRRFSMWAALTCAMMIPMAKALAPEPNMPVLVTWGVHLVAIMTVRLHHYFPLPRVIIHASIFAADMEGSRWLTTLALGCGELVGGIFAREKCIAFHKYLRDIQLIQRSRDEAEQRLREELREKGEREEERKRKQERTRKLEDALRVAAAQERKRKLENAQRVVAAQEQLLEALRASNERREYEIRMIQQNFQKMQTKRAAPTSTWTSADEDHNQSRCSHETAKVGGAAPWDALLTEAGAPGSSVG</sequence>
<organism evidence="3">
    <name type="scientific">Haptolina ericina</name>
    <dbReference type="NCBI Taxonomy" id="156174"/>
    <lineage>
        <taxon>Eukaryota</taxon>
        <taxon>Haptista</taxon>
        <taxon>Haptophyta</taxon>
        <taxon>Prymnesiophyceae</taxon>
        <taxon>Prymnesiales</taxon>
        <taxon>Prymnesiaceae</taxon>
        <taxon>Haptolina</taxon>
    </lineage>
</organism>
<gene>
    <name evidence="3" type="ORF">HERI1096_LOCUS39838</name>
</gene>
<proteinExistence type="predicted"/>
<evidence type="ECO:0000256" key="1">
    <source>
        <dbReference type="SAM" id="Coils"/>
    </source>
</evidence>
<keyword evidence="1" id="KW-0175">Coiled coil</keyword>
<dbReference type="AlphaFoldDB" id="A0A7S3C3L0"/>
<reference evidence="3" key="1">
    <citation type="submission" date="2021-01" db="EMBL/GenBank/DDBJ databases">
        <authorList>
            <person name="Corre E."/>
            <person name="Pelletier E."/>
            <person name="Niang G."/>
            <person name="Scheremetjew M."/>
            <person name="Finn R."/>
            <person name="Kale V."/>
            <person name="Holt S."/>
            <person name="Cochrane G."/>
            <person name="Meng A."/>
            <person name="Brown T."/>
            <person name="Cohen L."/>
        </authorList>
    </citation>
    <scope>NUCLEOTIDE SEQUENCE</scope>
    <source>
        <strain evidence="3">CCMP281</strain>
    </source>
</reference>